<evidence type="ECO:0000256" key="2">
    <source>
        <dbReference type="ARBA" id="ARBA00022857"/>
    </source>
</evidence>
<evidence type="ECO:0000256" key="1">
    <source>
        <dbReference type="ARBA" id="ARBA00006484"/>
    </source>
</evidence>
<dbReference type="InterPro" id="IPR036291">
    <property type="entry name" value="NAD(P)-bd_dom_sf"/>
</dbReference>
<keyword evidence="3" id="KW-0560">Oxidoreductase</keyword>
<sequence length="330" mass="35511">MLYGMISGGLPFDPHVDISSLAGKIVFITGGNAGIGLETILELASHHPAHIYIAARNASSAEAAIAVIHTAFPSATVTYLSCDLTDLDSVTACARSFVEREKRLDLLILNAGIMATPAATTVQGYEIQFGTNHVGHFLLTKLLRPTLCETAKLPGTDVRVVSVASIAHLFAPWAGIVFAELKTDMKRWLTAQRYGQSKLANILFIKELARQFDEDKTGVLAVAVHPGVVDTGLYASVDKWPVLGFLLKLIKRAGGMFLTSRQGAMTQLWALTAARAELGVDANHSAGKVVSGDYYTPVGMAGQGNKTTKDAGLAKRLWEWTDEEVKQYVL</sequence>
<dbReference type="PANTHER" id="PTHR24320:SF282">
    <property type="entry name" value="WW DOMAIN-CONTAINING OXIDOREDUCTASE"/>
    <property type="match status" value="1"/>
</dbReference>
<dbReference type="PANTHER" id="PTHR24320">
    <property type="entry name" value="RETINOL DEHYDROGENASE"/>
    <property type="match status" value="1"/>
</dbReference>
<dbReference type="Gene3D" id="3.40.50.720">
    <property type="entry name" value="NAD(P)-binding Rossmann-like Domain"/>
    <property type="match status" value="1"/>
</dbReference>
<dbReference type="GO" id="GO:0016491">
    <property type="term" value="F:oxidoreductase activity"/>
    <property type="evidence" value="ECO:0007669"/>
    <property type="project" value="UniProtKB-KW"/>
</dbReference>
<evidence type="ECO:0000313" key="6">
    <source>
        <dbReference type="Proteomes" id="UP000053110"/>
    </source>
</evidence>
<evidence type="ECO:0000313" key="5">
    <source>
        <dbReference type="EMBL" id="SUZ11803.1"/>
    </source>
</evidence>
<dbReference type="SUPFAM" id="SSF51735">
    <property type="entry name" value="NAD(P)-binding Rossmann-fold domains"/>
    <property type="match status" value="1"/>
</dbReference>
<name>A0A061HES1_BLUGR</name>
<comment type="similarity">
    <text evidence="1">Belongs to the short-chain dehydrogenases/reductases (SDR) family.</text>
</comment>
<dbReference type="EMBL" id="UIGY01000145">
    <property type="protein sequence ID" value="SUZ11803.1"/>
    <property type="molecule type" value="Genomic_DNA"/>
</dbReference>
<dbReference type="InterPro" id="IPR002347">
    <property type="entry name" value="SDR_fam"/>
</dbReference>
<reference evidence="6" key="1">
    <citation type="journal article" date="2013" name="Nat. Genet.">
        <title>The wheat powdery mildew genome shows the unique evolution of an obligate biotroph.</title>
        <authorList>
            <person name="Wicker T."/>
            <person name="Oberhaensli S."/>
            <person name="Parlange F."/>
            <person name="Buchmann J.P."/>
            <person name="Shatalina M."/>
            <person name="Roffler S."/>
            <person name="Ben-David R."/>
            <person name="Dolezel J."/>
            <person name="Simkova H."/>
            <person name="Schulze-Lefert P."/>
            <person name="Spanu P.D."/>
            <person name="Bruggmann R."/>
            <person name="Amselem J."/>
            <person name="Quesneville H."/>
            <person name="Ver Loren van Themaat E."/>
            <person name="Paape T."/>
            <person name="Shimizu K.K."/>
            <person name="Keller B."/>
        </authorList>
    </citation>
    <scope>NUCLEOTIDE SEQUENCE [LARGE SCALE GENOMIC DNA]</scope>
    <source>
        <strain evidence="6">96224</strain>
    </source>
</reference>
<gene>
    <name evidence="4" type="ORF">BGT96224_A20594</name>
    <name evidence="5" type="ORF">BGT96224V2_LOCUS4981</name>
</gene>
<dbReference type="HOGENOM" id="CLU_010194_44_6_1"/>
<feature type="non-terminal residue" evidence="5">
    <location>
        <position position="330"/>
    </location>
</feature>
<evidence type="ECO:0000313" key="4">
    <source>
        <dbReference type="EMBL" id="EPQ63465.1"/>
    </source>
</evidence>
<dbReference type="EMBL" id="KE375117">
    <property type="protein sequence ID" value="EPQ63465.1"/>
    <property type="molecule type" value="Genomic_DNA"/>
</dbReference>
<evidence type="ECO:0000256" key="3">
    <source>
        <dbReference type="ARBA" id="ARBA00023002"/>
    </source>
</evidence>
<dbReference type="Proteomes" id="UP000053110">
    <property type="component" value="Unassembled WGS sequence"/>
</dbReference>
<dbReference type="Pfam" id="PF00106">
    <property type="entry name" value="adh_short"/>
    <property type="match status" value="1"/>
</dbReference>
<protein>
    <submittedName>
        <fullName evidence="5">BgtA-20594</fullName>
    </submittedName>
</protein>
<reference evidence="4" key="2">
    <citation type="submission" date="2013-01" db="EMBL/GenBank/DDBJ databases">
        <title>The wheat powdery mildew genome reveals unique evolution of an obligate biotroph.</title>
        <authorList>
            <person name="Oberhaensli S."/>
            <person name="Wicker T."/>
            <person name="Keller B."/>
        </authorList>
    </citation>
    <scope>NUCLEOTIDE SEQUENCE</scope>
    <source>
        <strain evidence="4">96224</strain>
    </source>
</reference>
<proteinExistence type="inferred from homology"/>
<dbReference type="OrthoDB" id="191139at2759"/>
<keyword evidence="2" id="KW-0521">NADP</keyword>
<reference evidence="5" key="3">
    <citation type="submission" date="2018-07" db="EMBL/GenBank/DDBJ databases">
        <authorList>
            <person name="Quirk P.G."/>
            <person name="Krulwich T.A."/>
        </authorList>
    </citation>
    <scope>NUCLEOTIDE SEQUENCE</scope>
    <source>
        <strain evidence="5">96224</strain>
    </source>
</reference>
<organism evidence="5">
    <name type="scientific">Blumeria graminis f. sp. tritici 96224</name>
    <dbReference type="NCBI Taxonomy" id="1268274"/>
    <lineage>
        <taxon>Eukaryota</taxon>
        <taxon>Fungi</taxon>
        <taxon>Dikarya</taxon>
        <taxon>Ascomycota</taxon>
        <taxon>Pezizomycotina</taxon>
        <taxon>Leotiomycetes</taxon>
        <taxon>Erysiphales</taxon>
        <taxon>Erysiphaceae</taxon>
        <taxon>Blumeria</taxon>
    </lineage>
</organism>
<accession>A0A061HES1</accession>
<dbReference type="AlphaFoldDB" id="A0A061HES1"/>
<dbReference type="PRINTS" id="PR00081">
    <property type="entry name" value="GDHRDH"/>
</dbReference>